<comment type="caution">
    <text evidence="3">The sequence shown here is derived from an EMBL/GenBank/DDBJ whole genome shotgun (WGS) entry which is preliminary data.</text>
</comment>
<feature type="coiled-coil region" evidence="1">
    <location>
        <begin position="125"/>
        <end position="159"/>
    </location>
</feature>
<keyword evidence="1" id="KW-0175">Coiled coil</keyword>
<evidence type="ECO:0000256" key="2">
    <source>
        <dbReference type="SAM" id="MobiDB-lite"/>
    </source>
</evidence>
<accession>A0ABQ8XJ98</accession>
<evidence type="ECO:0000313" key="3">
    <source>
        <dbReference type="EMBL" id="KAJ6232732.1"/>
    </source>
</evidence>
<reference evidence="3" key="1">
    <citation type="submission" date="2022-08" db="EMBL/GenBank/DDBJ databases">
        <title>Novel sulfate-reducing endosymbionts in the free-living metamonad Anaeramoeba.</title>
        <authorList>
            <person name="Jerlstrom-Hultqvist J."/>
            <person name="Cepicka I."/>
            <person name="Gallot-Lavallee L."/>
            <person name="Salas-Leiva D."/>
            <person name="Curtis B.A."/>
            <person name="Zahonova K."/>
            <person name="Pipaliya S."/>
            <person name="Dacks J."/>
            <person name="Roger A.J."/>
        </authorList>
    </citation>
    <scope>NUCLEOTIDE SEQUENCE</scope>
    <source>
        <strain evidence="3">Schooner1</strain>
    </source>
</reference>
<dbReference type="EMBL" id="JAOAOG010000288">
    <property type="protein sequence ID" value="KAJ6232732.1"/>
    <property type="molecule type" value="Genomic_DNA"/>
</dbReference>
<feature type="compositionally biased region" description="Polar residues" evidence="2">
    <location>
        <begin position="34"/>
        <end position="47"/>
    </location>
</feature>
<protein>
    <submittedName>
        <fullName evidence="3">Uncharacterized protein</fullName>
    </submittedName>
</protein>
<proteinExistence type="predicted"/>
<dbReference type="Proteomes" id="UP001150062">
    <property type="component" value="Unassembled WGS sequence"/>
</dbReference>
<organism evidence="3 4">
    <name type="scientific">Anaeramoeba flamelloides</name>
    <dbReference type="NCBI Taxonomy" id="1746091"/>
    <lineage>
        <taxon>Eukaryota</taxon>
        <taxon>Metamonada</taxon>
        <taxon>Anaeramoebidae</taxon>
        <taxon>Anaeramoeba</taxon>
    </lineage>
</organism>
<name>A0ABQ8XJ98_9EUKA</name>
<sequence>MDNFTFWGHVNFFLIRVNNNYLYQLLVKKIQNPENQSQKSLNNSQFKSIGSESDGGSSGHVSSGIRKNNIKKASNFSTIFLSDGEAEEDFDDEITSMKDSTRSLSNSKFEQKIIDKINLIEVLFENTLETKNSEILNAIECLKKERNIQRRKYDELETLLQRRLTGLETEKTTMKSMSFNFSVLDQKKKLSKKLLKQYCVINDKIMKVLLSKTNKELQEIEKTLN</sequence>
<evidence type="ECO:0000313" key="4">
    <source>
        <dbReference type="Proteomes" id="UP001150062"/>
    </source>
</evidence>
<feature type="region of interest" description="Disordered" evidence="2">
    <location>
        <begin position="34"/>
        <end position="63"/>
    </location>
</feature>
<gene>
    <name evidence="3" type="ORF">M0813_04537</name>
</gene>
<evidence type="ECO:0000256" key="1">
    <source>
        <dbReference type="SAM" id="Coils"/>
    </source>
</evidence>
<feature type="compositionally biased region" description="Low complexity" evidence="2">
    <location>
        <begin position="48"/>
        <end position="63"/>
    </location>
</feature>
<keyword evidence="4" id="KW-1185">Reference proteome</keyword>